<gene>
    <name evidence="1" type="ORF">ACI1P1_16855</name>
</gene>
<comment type="caution">
    <text evidence="1">The sequence shown here is derived from an EMBL/GenBank/DDBJ whole genome shotgun (WGS) entry which is preliminary data.</text>
</comment>
<dbReference type="EMBL" id="JBJURJ010000011">
    <property type="protein sequence ID" value="MFM9329968.1"/>
    <property type="molecule type" value="Genomic_DNA"/>
</dbReference>
<reference evidence="1" key="1">
    <citation type="submission" date="2024-12" db="EMBL/GenBank/DDBJ databases">
        <authorList>
            <person name="Wu N."/>
        </authorList>
    </citation>
    <scope>NUCLEOTIDE SEQUENCE</scope>
    <source>
        <strain evidence="1">P15</strain>
    </source>
</reference>
<dbReference type="Proteomes" id="UP001631969">
    <property type="component" value="Unassembled WGS sequence"/>
</dbReference>
<name>A0ACC7NYW9_9BACL</name>
<keyword evidence="2" id="KW-1185">Reference proteome</keyword>
<evidence type="ECO:0000313" key="2">
    <source>
        <dbReference type="Proteomes" id="UP001631969"/>
    </source>
</evidence>
<protein>
    <submittedName>
        <fullName evidence="1">Ger(X)C family spore germination protein</fullName>
    </submittedName>
</protein>
<proteinExistence type="predicted"/>
<organism evidence="1 2">
    <name type="scientific">Paenibacillus mesotrionivorans</name>
    <dbReference type="NCBI Taxonomy" id="3160968"/>
    <lineage>
        <taxon>Bacteria</taxon>
        <taxon>Bacillati</taxon>
        <taxon>Bacillota</taxon>
        <taxon>Bacilli</taxon>
        <taxon>Bacillales</taxon>
        <taxon>Paenibacillaceae</taxon>
        <taxon>Paenibacillus</taxon>
    </lineage>
</organism>
<accession>A0ACC7NYW9</accession>
<evidence type="ECO:0000313" key="1">
    <source>
        <dbReference type="EMBL" id="MFM9329968.1"/>
    </source>
</evidence>
<sequence length="398" mass="44547">MPDRRKLLILCAVFMLLLSGCWSSREIEDLALYAGLALDSGQPAPVEKGFEAKGAHYAKRNKIMATIQVVPTKSVGTKDKKEHETQMPYTNVSGSGDSLLEIFRQFSIRLDRPVIGHHLKVIIISADLLRKQNIRQLLDFTLRDNDIRPSTMVYVSEGPAKDTLVSSQANEVPAFHIRGMLRNQSRTSKVLPQVTLSRLDGWTHAKKSFVLQNLVTANGETELSGGGIIKGSTGHWIGALSQEDTQCLVWLRGDGKAGVIKTEDENKEPLTYEIKSVKSKIVPVIKGDHIAFRVELATEGRLMETWSEEATPSTEEFAEEMSGLLEKRLEQMMKTLMRRLQTEYKADVAGFGDKLAVEQPAAWKRLKENWDGVFSTAEITFQYKVKITDFGSFTEEDS</sequence>